<organism evidence="2 3">
    <name type="scientific">Cymbomonas tetramitiformis</name>
    <dbReference type="NCBI Taxonomy" id="36881"/>
    <lineage>
        <taxon>Eukaryota</taxon>
        <taxon>Viridiplantae</taxon>
        <taxon>Chlorophyta</taxon>
        <taxon>Pyramimonadophyceae</taxon>
        <taxon>Pyramimonadales</taxon>
        <taxon>Pyramimonadaceae</taxon>
        <taxon>Cymbomonas</taxon>
    </lineage>
</organism>
<proteinExistence type="predicted"/>
<reference evidence="2 3" key="1">
    <citation type="journal article" date="2015" name="Genome Biol. Evol.">
        <title>Comparative Genomics of a Bacterivorous Green Alga Reveals Evolutionary Causalities and Consequences of Phago-Mixotrophic Mode of Nutrition.</title>
        <authorList>
            <person name="Burns J.A."/>
            <person name="Paasch A."/>
            <person name="Narechania A."/>
            <person name="Kim E."/>
        </authorList>
    </citation>
    <scope>NUCLEOTIDE SEQUENCE [LARGE SCALE GENOMIC DNA]</scope>
    <source>
        <strain evidence="2 3">PLY_AMNH</strain>
    </source>
</reference>
<keyword evidence="3" id="KW-1185">Reference proteome</keyword>
<feature type="region of interest" description="Disordered" evidence="1">
    <location>
        <begin position="1"/>
        <end position="23"/>
    </location>
</feature>
<evidence type="ECO:0000313" key="2">
    <source>
        <dbReference type="EMBL" id="KAK3245287.1"/>
    </source>
</evidence>
<evidence type="ECO:0000313" key="3">
    <source>
        <dbReference type="Proteomes" id="UP001190700"/>
    </source>
</evidence>
<protein>
    <submittedName>
        <fullName evidence="2">Uncharacterized protein</fullName>
    </submittedName>
</protein>
<dbReference type="AlphaFoldDB" id="A0AAE0EYW7"/>
<dbReference type="Proteomes" id="UP001190700">
    <property type="component" value="Unassembled WGS sequence"/>
</dbReference>
<comment type="caution">
    <text evidence="2">The sequence shown here is derived from an EMBL/GenBank/DDBJ whole genome shotgun (WGS) entry which is preliminary data.</text>
</comment>
<accession>A0AAE0EYW7</accession>
<name>A0AAE0EYW7_9CHLO</name>
<evidence type="ECO:0000256" key="1">
    <source>
        <dbReference type="SAM" id="MobiDB-lite"/>
    </source>
</evidence>
<sequence>MIRHKSPRTSVPGSPHAGNSAKTLISLKPRADVEAATPSAVDRTGLLQLADIDVRAQLDGIVTEDDMAELEQQFRLPSLSESQAARERQALASSQKGSTWARFHFPQAKVSSYGRIRTIGPELKVQHYDVMVNWDYDAVNLSSDYGVWSPDFCRAFFTYQTMPGGKSMPASPPSSMHGISKVNRSAVPRKMSVLECNNTSRTKMWSKWSPAPINKMDTLEILNWVRQLKPRLFLRVADELMLKL</sequence>
<gene>
    <name evidence="2" type="ORF">CYMTET_45135</name>
</gene>
<dbReference type="EMBL" id="LGRX02030800">
    <property type="protein sequence ID" value="KAK3245287.1"/>
    <property type="molecule type" value="Genomic_DNA"/>
</dbReference>